<protein>
    <submittedName>
        <fullName evidence="1">Uncharacterized protein</fullName>
    </submittedName>
</protein>
<reference evidence="1 2" key="1">
    <citation type="journal article" date="2021" name="Front. Genet.">
        <title>Chromosome-Level Genome Assembly Reveals Significant Gene Expansion in the Toll and IMD Signaling Pathways of Dendrolimus kikuchii.</title>
        <authorList>
            <person name="Zhou J."/>
            <person name="Wu P."/>
            <person name="Xiong Z."/>
            <person name="Liu N."/>
            <person name="Zhao N."/>
            <person name="Ji M."/>
            <person name="Qiu Y."/>
            <person name="Yang B."/>
        </authorList>
    </citation>
    <scope>NUCLEOTIDE SEQUENCE [LARGE SCALE GENOMIC DNA]</scope>
    <source>
        <strain evidence="1">Ann1</strain>
    </source>
</reference>
<accession>A0ACC1CV71</accession>
<evidence type="ECO:0000313" key="1">
    <source>
        <dbReference type="EMBL" id="KAJ0175152.1"/>
    </source>
</evidence>
<organism evidence="1 2">
    <name type="scientific">Dendrolimus kikuchii</name>
    <dbReference type="NCBI Taxonomy" id="765133"/>
    <lineage>
        <taxon>Eukaryota</taxon>
        <taxon>Metazoa</taxon>
        <taxon>Ecdysozoa</taxon>
        <taxon>Arthropoda</taxon>
        <taxon>Hexapoda</taxon>
        <taxon>Insecta</taxon>
        <taxon>Pterygota</taxon>
        <taxon>Neoptera</taxon>
        <taxon>Endopterygota</taxon>
        <taxon>Lepidoptera</taxon>
        <taxon>Glossata</taxon>
        <taxon>Ditrysia</taxon>
        <taxon>Bombycoidea</taxon>
        <taxon>Lasiocampidae</taxon>
        <taxon>Dendrolimus</taxon>
    </lineage>
</organism>
<keyword evidence="2" id="KW-1185">Reference proteome</keyword>
<dbReference type="EMBL" id="CM034402">
    <property type="protein sequence ID" value="KAJ0175152.1"/>
    <property type="molecule type" value="Genomic_DNA"/>
</dbReference>
<proteinExistence type="predicted"/>
<gene>
    <name evidence="1" type="ORF">K1T71_009293</name>
</gene>
<dbReference type="Proteomes" id="UP000824533">
    <property type="component" value="Linkage Group LG16"/>
</dbReference>
<comment type="caution">
    <text evidence="1">The sequence shown here is derived from an EMBL/GenBank/DDBJ whole genome shotgun (WGS) entry which is preliminary data.</text>
</comment>
<sequence length="144" mass="15840">MRGPNPSKACDANKSVAMVIGDIIVCGTAFQLIAAYIFMRRRLAGLCVALSIVKSEKRIAGATAFQYLKLEELKIDSNRVRARTGDVGRREIISLITGEEESHQSCLRSVYNLTLGNAPIITVIYNENTPEQKTSDVLVINIEL</sequence>
<evidence type="ECO:0000313" key="2">
    <source>
        <dbReference type="Proteomes" id="UP000824533"/>
    </source>
</evidence>
<name>A0ACC1CV71_9NEOP</name>